<dbReference type="KEGG" id="lsf:I8J32_011105"/>
<evidence type="ECO:0000256" key="6">
    <source>
        <dbReference type="ARBA" id="ARBA00022840"/>
    </source>
</evidence>
<dbReference type="InterPro" id="IPR029056">
    <property type="entry name" value="Ribokinase-like"/>
</dbReference>
<evidence type="ECO:0000256" key="1">
    <source>
        <dbReference type="ARBA" id="ARBA00004948"/>
    </source>
</evidence>
<dbReference type="Pfam" id="PF08543">
    <property type="entry name" value="Phos_pyr_kin"/>
    <property type="match status" value="1"/>
</dbReference>
<name>A0A974XWX4_9GAMM</name>
<dbReference type="GO" id="GO:0005524">
    <property type="term" value="F:ATP binding"/>
    <property type="evidence" value="ECO:0007669"/>
    <property type="project" value="UniProtKB-KW"/>
</dbReference>
<accession>A0A974XWX4</accession>
<dbReference type="GO" id="GO:0009228">
    <property type="term" value="P:thiamine biosynthetic process"/>
    <property type="evidence" value="ECO:0007669"/>
    <property type="project" value="InterPro"/>
</dbReference>
<dbReference type="GO" id="GO:0008972">
    <property type="term" value="F:phosphomethylpyrimidine kinase activity"/>
    <property type="evidence" value="ECO:0007669"/>
    <property type="project" value="InterPro"/>
</dbReference>
<dbReference type="GO" id="GO:0005829">
    <property type="term" value="C:cytosol"/>
    <property type="evidence" value="ECO:0007669"/>
    <property type="project" value="TreeGrafter"/>
</dbReference>
<sequence>MNTPRPRCALTIAGSDSGGGAGIQADLKTFAAHGVHGLSAIAALTAQHTRGVTAIEVPSLPFLRAQIDACFDDFDIGAVKLGMLATADVIHAVADALEQHRPAVIVVDPVMVATSGAKLLQSDALIALRTRLLPLATVVTPNLPEAEILLERPLRTLDEMRRAGSDAVASHGQAWLLKGGHALDQAAMVTDVLFLRDATHEFQHPRLDLQAHGTGCTLASAVAANLCRGLRLPEACQAATDYVHAALRQGYRAGRSELVLLDHFGAAPR</sequence>
<evidence type="ECO:0000259" key="7">
    <source>
        <dbReference type="Pfam" id="PF08543"/>
    </source>
</evidence>
<dbReference type="RefSeq" id="WP_200612085.1">
    <property type="nucleotide sequence ID" value="NZ_CP071518.1"/>
</dbReference>
<keyword evidence="5 8" id="KW-0418">Kinase</keyword>
<dbReference type="EC" id="2.7.1.49" evidence="2"/>
<protein>
    <recommendedName>
        <fullName evidence="2">hydroxymethylpyrimidine kinase</fullName>
        <ecNumber evidence="2">2.7.1.49</ecNumber>
    </recommendedName>
</protein>
<dbReference type="EMBL" id="CP071518">
    <property type="protein sequence ID" value="QSX77327.1"/>
    <property type="molecule type" value="Genomic_DNA"/>
</dbReference>
<dbReference type="InterPro" id="IPR013749">
    <property type="entry name" value="PM/HMP-P_kinase-1"/>
</dbReference>
<dbReference type="NCBIfam" id="TIGR00097">
    <property type="entry name" value="HMP-P_kinase"/>
    <property type="match status" value="1"/>
</dbReference>
<keyword evidence="4" id="KW-0547">Nucleotide-binding</keyword>
<dbReference type="Gene3D" id="3.40.1190.20">
    <property type="match status" value="1"/>
</dbReference>
<proteinExistence type="predicted"/>
<organism evidence="8 9">
    <name type="scientific">Agrilutibacter solisilvae</name>
    <dbReference type="NCBI Taxonomy" id="2763317"/>
    <lineage>
        <taxon>Bacteria</taxon>
        <taxon>Pseudomonadati</taxon>
        <taxon>Pseudomonadota</taxon>
        <taxon>Gammaproteobacteria</taxon>
        <taxon>Lysobacterales</taxon>
        <taxon>Lysobacteraceae</taxon>
        <taxon>Agrilutibacter</taxon>
    </lineage>
</organism>
<dbReference type="AlphaFoldDB" id="A0A974XWX4"/>
<evidence type="ECO:0000313" key="9">
    <source>
        <dbReference type="Proteomes" id="UP000639274"/>
    </source>
</evidence>
<gene>
    <name evidence="8" type="primary">thiD</name>
    <name evidence="8" type="ORF">I8J32_011105</name>
</gene>
<dbReference type="PANTHER" id="PTHR20858">
    <property type="entry name" value="PHOSPHOMETHYLPYRIMIDINE KINASE"/>
    <property type="match status" value="1"/>
</dbReference>
<dbReference type="SUPFAM" id="SSF53613">
    <property type="entry name" value="Ribokinase-like"/>
    <property type="match status" value="1"/>
</dbReference>
<reference evidence="8 9" key="1">
    <citation type="submission" date="2021-03" db="EMBL/GenBank/DDBJ databases">
        <title>Lysobacter sp. nov. isolated from soil of gangwondo yeongwol, south Korea.</title>
        <authorList>
            <person name="Kim K.R."/>
            <person name="Kim K.H."/>
            <person name="Jeon C.O."/>
        </authorList>
    </citation>
    <scope>NUCLEOTIDE SEQUENCE [LARGE SCALE GENOMIC DNA]</scope>
    <source>
        <strain evidence="8 9">R19</strain>
    </source>
</reference>
<evidence type="ECO:0000313" key="8">
    <source>
        <dbReference type="EMBL" id="QSX77327.1"/>
    </source>
</evidence>
<dbReference type="GO" id="GO:0008902">
    <property type="term" value="F:hydroxymethylpyrimidine kinase activity"/>
    <property type="evidence" value="ECO:0007669"/>
    <property type="project" value="UniProtKB-EC"/>
</dbReference>
<keyword evidence="6" id="KW-0067">ATP-binding</keyword>
<keyword evidence="9" id="KW-1185">Reference proteome</keyword>
<dbReference type="PANTHER" id="PTHR20858:SF17">
    <property type="entry name" value="HYDROXYMETHYLPYRIMIDINE_PHOSPHOMETHYLPYRIMIDINE KINASE THI20-RELATED"/>
    <property type="match status" value="1"/>
</dbReference>
<dbReference type="CDD" id="cd01169">
    <property type="entry name" value="HMPP_kinase"/>
    <property type="match status" value="1"/>
</dbReference>
<evidence type="ECO:0000256" key="3">
    <source>
        <dbReference type="ARBA" id="ARBA00022679"/>
    </source>
</evidence>
<keyword evidence="3 8" id="KW-0808">Transferase</keyword>
<dbReference type="FunFam" id="3.40.1190.20:FF:000003">
    <property type="entry name" value="Phosphomethylpyrimidine kinase ThiD"/>
    <property type="match status" value="1"/>
</dbReference>
<dbReference type="InterPro" id="IPR004399">
    <property type="entry name" value="HMP/HMP-P_kinase_dom"/>
</dbReference>
<dbReference type="Proteomes" id="UP000639274">
    <property type="component" value="Chromosome"/>
</dbReference>
<evidence type="ECO:0000256" key="2">
    <source>
        <dbReference type="ARBA" id="ARBA00012135"/>
    </source>
</evidence>
<evidence type="ECO:0000256" key="5">
    <source>
        <dbReference type="ARBA" id="ARBA00022777"/>
    </source>
</evidence>
<feature type="domain" description="Pyridoxamine kinase/Phosphomethylpyrimidine kinase" evidence="7">
    <location>
        <begin position="16"/>
        <end position="256"/>
    </location>
</feature>
<evidence type="ECO:0000256" key="4">
    <source>
        <dbReference type="ARBA" id="ARBA00022741"/>
    </source>
</evidence>
<comment type="pathway">
    <text evidence="1">Cofactor biosynthesis; thiamine diphosphate biosynthesis.</text>
</comment>